<sequence>MKRGAFLFLLFSVLFSVSYAQEKRAFQASEMCLGPEYAIPVGDFRKNNSAYGFTEAGYNYGIGGAVKYLHRLNKLYGVLLQTGFISYHASKSSLAVAGGNMHFTSIPVKLGVNARYRSFFAEPQFGFTYFTGNNTVYQNGSTTYGLTIGSYINNRIVLSGNYERWNKGGFAASHIGVRVAYRFFPGRFNLADSLKNARVTPTTEHPVRYDKDSEYWRKHKTFKTLGWVSIGVGVPLTLLGFVTAIASTESDSIHPSAYQWMLGSGITLSASGIPFFIFSHKYKKMARK</sequence>
<keyword evidence="4" id="KW-1185">Reference proteome</keyword>
<evidence type="ECO:0000313" key="3">
    <source>
        <dbReference type="EMBL" id="RXK85757.1"/>
    </source>
</evidence>
<feature type="chain" id="PRO_5020754310" description="Outer membrane protein beta-barrel domain-containing protein" evidence="2">
    <location>
        <begin position="21"/>
        <end position="288"/>
    </location>
</feature>
<keyword evidence="2" id="KW-0732">Signal</keyword>
<proteinExistence type="predicted"/>
<evidence type="ECO:0000313" key="4">
    <source>
        <dbReference type="Proteomes" id="UP000290545"/>
    </source>
</evidence>
<name>A0A4Q1D8S4_9BACT</name>
<dbReference type="RefSeq" id="WP_129001509.1">
    <property type="nucleotide sequence ID" value="NZ_SDHZ01000001.1"/>
</dbReference>
<dbReference type="AlphaFoldDB" id="A0A4Q1D8S4"/>
<accession>A0A4Q1D8S4</accession>
<keyword evidence="1" id="KW-0812">Transmembrane</keyword>
<dbReference type="Proteomes" id="UP000290545">
    <property type="component" value="Unassembled WGS sequence"/>
</dbReference>
<keyword evidence="1" id="KW-1133">Transmembrane helix</keyword>
<evidence type="ECO:0008006" key="5">
    <source>
        <dbReference type="Google" id="ProtNLM"/>
    </source>
</evidence>
<reference evidence="3 4" key="1">
    <citation type="submission" date="2019-01" db="EMBL/GenBank/DDBJ databases">
        <title>Filimonas sp. strain TTM-71.</title>
        <authorList>
            <person name="Chen W.-M."/>
        </authorList>
    </citation>
    <scope>NUCLEOTIDE SEQUENCE [LARGE SCALE GENOMIC DNA]</scope>
    <source>
        <strain evidence="3 4">TTM-71</strain>
    </source>
</reference>
<organism evidence="3 4">
    <name type="scientific">Filimonas effusa</name>
    <dbReference type="NCBI Taxonomy" id="2508721"/>
    <lineage>
        <taxon>Bacteria</taxon>
        <taxon>Pseudomonadati</taxon>
        <taxon>Bacteroidota</taxon>
        <taxon>Chitinophagia</taxon>
        <taxon>Chitinophagales</taxon>
        <taxon>Chitinophagaceae</taxon>
        <taxon>Filimonas</taxon>
    </lineage>
</organism>
<keyword evidence="1" id="KW-0472">Membrane</keyword>
<evidence type="ECO:0000256" key="2">
    <source>
        <dbReference type="SAM" id="SignalP"/>
    </source>
</evidence>
<feature type="signal peptide" evidence="2">
    <location>
        <begin position="1"/>
        <end position="20"/>
    </location>
</feature>
<evidence type="ECO:0000256" key="1">
    <source>
        <dbReference type="SAM" id="Phobius"/>
    </source>
</evidence>
<dbReference type="OrthoDB" id="641813at2"/>
<comment type="caution">
    <text evidence="3">The sequence shown here is derived from an EMBL/GenBank/DDBJ whole genome shotgun (WGS) entry which is preliminary data.</text>
</comment>
<dbReference type="EMBL" id="SDHZ01000001">
    <property type="protein sequence ID" value="RXK85757.1"/>
    <property type="molecule type" value="Genomic_DNA"/>
</dbReference>
<feature type="transmembrane region" description="Helical" evidence="1">
    <location>
        <begin position="257"/>
        <end position="278"/>
    </location>
</feature>
<gene>
    <name evidence="3" type="ORF">ESB13_02785</name>
</gene>
<protein>
    <recommendedName>
        <fullName evidence="5">Outer membrane protein beta-barrel domain-containing protein</fullName>
    </recommendedName>
</protein>